<evidence type="ECO:0000313" key="4">
    <source>
        <dbReference type="EMBL" id="MFC6018487.1"/>
    </source>
</evidence>
<keyword evidence="5" id="KW-1185">Reference proteome</keyword>
<evidence type="ECO:0000259" key="3">
    <source>
        <dbReference type="SMART" id="SM00900"/>
    </source>
</evidence>
<organism evidence="4 5">
    <name type="scientific">Plantactinospora solaniradicis</name>
    <dbReference type="NCBI Taxonomy" id="1723736"/>
    <lineage>
        <taxon>Bacteria</taxon>
        <taxon>Bacillati</taxon>
        <taxon>Actinomycetota</taxon>
        <taxon>Actinomycetes</taxon>
        <taxon>Micromonosporales</taxon>
        <taxon>Micromonosporaceae</taxon>
        <taxon>Plantactinospora</taxon>
    </lineage>
</organism>
<evidence type="ECO:0000313" key="5">
    <source>
        <dbReference type="Proteomes" id="UP001596203"/>
    </source>
</evidence>
<proteinExistence type="predicted"/>
<dbReference type="SMART" id="SM00900">
    <property type="entry name" value="FMN_bind"/>
    <property type="match status" value="1"/>
</dbReference>
<evidence type="ECO:0000256" key="2">
    <source>
        <dbReference type="SAM" id="SignalP"/>
    </source>
</evidence>
<dbReference type="EMBL" id="JBHSPR010000017">
    <property type="protein sequence ID" value="MFC6018487.1"/>
    <property type="molecule type" value="Genomic_DNA"/>
</dbReference>
<keyword evidence="2" id="KW-0732">Signal</keyword>
<comment type="caution">
    <text evidence="4">The sequence shown here is derived from an EMBL/GenBank/DDBJ whole genome shotgun (WGS) entry which is preliminary data.</text>
</comment>
<dbReference type="RefSeq" id="WP_377424043.1">
    <property type="nucleotide sequence ID" value="NZ_JBHSPR010000017.1"/>
</dbReference>
<evidence type="ECO:0000256" key="1">
    <source>
        <dbReference type="SAM" id="MobiDB-lite"/>
    </source>
</evidence>
<dbReference type="Pfam" id="PF04205">
    <property type="entry name" value="FMN_bind"/>
    <property type="match status" value="1"/>
</dbReference>
<feature type="chain" id="PRO_5045692847" evidence="2">
    <location>
        <begin position="22"/>
        <end position="164"/>
    </location>
</feature>
<feature type="signal peptide" evidence="2">
    <location>
        <begin position="1"/>
        <end position="21"/>
    </location>
</feature>
<gene>
    <name evidence="4" type="ORF">ACFP2T_20035</name>
</gene>
<protein>
    <submittedName>
        <fullName evidence="4">FMN-binding protein</fullName>
    </submittedName>
</protein>
<dbReference type="Gene3D" id="3.90.1010.20">
    <property type="match status" value="1"/>
</dbReference>
<sequence>MRRAAFAVLGTAIGTALLIGAKLGTPTSGSDTQVALEEPADETAATPTASAKAPAGKKTTAPPAKKPPASGLRDGTFAGAGARYDYGTIKVTITVKGGKVSDVDADYPDEDPTSAGINENAIPKLRQQVLAAQSASKITTVSGASLTSAAYKASLQSALDKAKA</sequence>
<reference evidence="5" key="1">
    <citation type="journal article" date="2019" name="Int. J. Syst. Evol. Microbiol.">
        <title>The Global Catalogue of Microorganisms (GCM) 10K type strain sequencing project: providing services to taxonomists for standard genome sequencing and annotation.</title>
        <authorList>
            <consortium name="The Broad Institute Genomics Platform"/>
            <consortium name="The Broad Institute Genome Sequencing Center for Infectious Disease"/>
            <person name="Wu L."/>
            <person name="Ma J."/>
        </authorList>
    </citation>
    <scope>NUCLEOTIDE SEQUENCE [LARGE SCALE GENOMIC DNA]</scope>
    <source>
        <strain evidence="5">ZS-35-S2</strain>
    </source>
</reference>
<feature type="compositionally biased region" description="Low complexity" evidence="1">
    <location>
        <begin position="42"/>
        <end position="71"/>
    </location>
</feature>
<dbReference type="InterPro" id="IPR007329">
    <property type="entry name" value="FMN-bd"/>
</dbReference>
<accession>A0ABW1KB16</accession>
<feature type="domain" description="FMN-binding" evidence="3">
    <location>
        <begin position="84"/>
        <end position="162"/>
    </location>
</feature>
<dbReference type="Proteomes" id="UP001596203">
    <property type="component" value="Unassembled WGS sequence"/>
</dbReference>
<name>A0ABW1KB16_9ACTN</name>
<feature type="region of interest" description="Disordered" evidence="1">
    <location>
        <begin position="27"/>
        <end position="80"/>
    </location>
</feature>